<sequence length="266" mass="29530">MLRAKLSAVPVLALAAAMLGACSSTPDDATAAWSPNKIYAQARDEVAAGSYDKAIPLFEKLEGRAAGTPLAQQAQLEKAYAHFKAGDQAQAIAALDRFMKLHPASPALDYALYLKGLVNFNDELGPFSFLARQDLSERDQKAAKESFEAFKELVARFPDSRYTPDAKARMTYIVNSLAQYEVHVARYYFQRGAYVAAISRAQNALTDYQGVPALEEALFILVRSYDALGLEQLRDDAKRVLATNYPNSDYLTRGFRSAQGPWWRIW</sequence>
<dbReference type="Gene3D" id="1.25.40.10">
    <property type="entry name" value="Tetratricopeptide repeat domain"/>
    <property type="match status" value="1"/>
</dbReference>
<dbReference type="InterPro" id="IPR039565">
    <property type="entry name" value="BamD-like"/>
</dbReference>
<keyword evidence="2 6" id="KW-0472">Membrane</keyword>
<evidence type="ECO:0000259" key="8">
    <source>
        <dbReference type="Pfam" id="PF13525"/>
    </source>
</evidence>
<comment type="subcellular location">
    <subcellularLocation>
        <location evidence="6">Cell outer membrane</location>
        <topology evidence="6">Lipid-anchor</topology>
    </subcellularLocation>
</comment>
<evidence type="ECO:0000256" key="2">
    <source>
        <dbReference type="ARBA" id="ARBA00023136"/>
    </source>
</evidence>
<feature type="chain" id="PRO_5031666115" description="Outer membrane protein assembly factor BamD" evidence="7">
    <location>
        <begin position="22"/>
        <end position="266"/>
    </location>
</feature>
<dbReference type="SUPFAM" id="SSF48452">
    <property type="entry name" value="TPR-like"/>
    <property type="match status" value="1"/>
</dbReference>
<evidence type="ECO:0000256" key="5">
    <source>
        <dbReference type="ARBA" id="ARBA00023288"/>
    </source>
</evidence>
<protein>
    <recommendedName>
        <fullName evidence="6">Outer membrane protein assembly factor BamD</fullName>
    </recommendedName>
</protein>
<dbReference type="CDD" id="cd15830">
    <property type="entry name" value="BamD"/>
    <property type="match status" value="1"/>
</dbReference>
<dbReference type="PANTHER" id="PTHR37423:SF1">
    <property type="entry name" value="OUTER MEMBRANE PROTEIN ASSEMBLY FACTOR BAMD"/>
    <property type="match status" value="1"/>
</dbReference>
<dbReference type="Pfam" id="PF13525">
    <property type="entry name" value="YfiO"/>
    <property type="match status" value="1"/>
</dbReference>
<evidence type="ECO:0000313" key="10">
    <source>
        <dbReference type="Proteomes" id="UP000521868"/>
    </source>
</evidence>
<dbReference type="InterPro" id="IPR017689">
    <property type="entry name" value="BamD"/>
</dbReference>
<dbReference type="AlphaFoldDB" id="A0A7X6DBX7"/>
<proteinExistence type="inferred from homology"/>
<reference evidence="9 10" key="1">
    <citation type="journal article" date="2020" name="Nature">
        <title>Bacterial chemolithoautotrophy via manganese oxidation.</title>
        <authorList>
            <person name="Yu H."/>
            <person name="Leadbetter J.R."/>
        </authorList>
    </citation>
    <scope>NUCLEOTIDE SEQUENCE [LARGE SCALE GENOMIC DNA]</scope>
    <source>
        <strain evidence="9 10">RBP-1</strain>
    </source>
</reference>
<feature type="domain" description="Outer membrane lipoprotein BamD-like" evidence="8">
    <location>
        <begin position="34"/>
        <end position="238"/>
    </location>
</feature>
<dbReference type="HAMAP" id="MF_00922">
    <property type="entry name" value="OM_assembly_BamD"/>
    <property type="match status" value="1"/>
</dbReference>
<keyword evidence="1 6" id="KW-0732">Signal</keyword>
<evidence type="ECO:0000256" key="7">
    <source>
        <dbReference type="SAM" id="SignalP"/>
    </source>
</evidence>
<feature type="signal peptide" evidence="7">
    <location>
        <begin position="1"/>
        <end position="21"/>
    </location>
</feature>
<dbReference type="GO" id="GO:0043165">
    <property type="term" value="P:Gram-negative-bacterium-type cell outer membrane assembly"/>
    <property type="evidence" value="ECO:0007669"/>
    <property type="project" value="UniProtKB-UniRule"/>
</dbReference>
<organism evidence="9 10">
    <name type="scientific">Ramlibacter lithotrophicus</name>
    <dbReference type="NCBI Taxonomy" id="2606681"/>
    <lineage>
        <taxon>Bacteria</taxon>
        <taxon>Pseudomonadati</taxon>
        <taxon>Pseudomonadota</taxon>
        <taxon>Betaproteobacteria</taxon>
        <taxon>Burkholderiales</taxon>
        <taxon>Comamonadaceae</taxon>
        <taxon>Ramlibacter</taxon>
    </lineage>
</organism>
<evidence type="ECO:0000256" key="1">
    <source>
        <dbReference type="ARBA" id="ARBA00022729"/>
    </source>
</evidence>
<keyword evidence="4 6" id="KW-0998">Cell outer membrane</keyword>
<dbReference type="PANTHER" id="PTHR37423">
    <property type="entry name" value="SOLUBLE LYTIC MUREIN TRANSGLYCOSYLASE-RELATED"/>
    <property type="match status" value="1"/>
</dbReference>
<comment type="subunit">
    <text evidence="6">Part of the Bam complex.</text>
</comment>
<evidence type="ECO:0000256" key="6">
    <source>
        <dbReference type="HAMAP-Rule" id="MF_00922"/>
    </source>
</evidence>
<dbReference type="GO" id="GO:0051205">
    <property type="term" value="P:protein insertion into membrane"/>
    <property type="evidence" value="ECO:0007669"/>
    <property type="project" value="UniProtKB-UniRule"/>
</dbReference>
<gene>
    <name evidence="6" type="primary">bamD</name>
    <name evidence="9" type="ORF">RAMLITH_00850</name>
</gene>
<name>A0A7X6DBX7_9BURK</name>
<comment type="function">
    <text evidence="6">Part of the outer membrane protein assembly complex, which is involved in assembly and insertion of beta-barrel proteins into the outer membrane.</text>
</comment>
<evidence type="ECO:0000313" key="9">
    <source>
        <dbReference type="EMBL" id="NKE64354.1"/>
    </source>
</evidence>
<dbReference type="RefSeq" id="WP_168105453.1">
    <property type="nucleotide sequence ID" value="NZ_VTOX01000001.1"/>
</dbReference>
<comment type="caution">
    <text evidence="9">The sequence shown here is derived from an EMBL/GenBank/DDBJ whole genome shotgun (WGS) entry which is preliminary data.</text>
</comment>
<dbReference type="Proteomes" id="UP000521868">
    <property type="component" value="Unassembled WGS sequence"/>
</dbReference>
<dbReference type="EMBL" id="VTOX01000001">
    <property type="protein sequence ID" value="NKE64354.1"/>
    <property type="molecule type" value="Genomic_DNA"/>
</dbReference>
<keyword evidence="3 6" id="KW-0564">Palmitate</keyword>
<evidence type="ECO:0000256" key="4">
    <source>
        <dbReference type="ARBA" id="ARBA00023237"/>
    </source>
</evidence>
<keyword evidence="10" id="KW-1185">Reference proteome</keyword>
<accession>A0A7X6DBX7</accession>
<dbReference type="GO" id="GO:1990063">
    <property type="term" value="C:Bam protein complex"/>
    <property type="evidence" value="ECO:0007669"/>
    <property type="project" value="TreeGrafter"/>
</dbReference>
<dbReference type="NCBIfam" id="TIGR03302">
    <property type="entry name" value="OM_YfiO"/>
    <property type="match status" value="1"/>
</dbReference>
<comment type="similarity">
    <text evidence="6">Belongs to the BamD family.</text>
</comment>
<evidence type="ECO:0000256" key="3">
    <source>
        <dbReference type="ARBA" id="ARBA00023139"/>
    </source>
</evidence>
<keyword evidence="5 6" id="KW-0449">Lipoprotein</keyword>
<dbReference type="PROSITE" id="PS51257">
    <property type="entry name" value="PROKAR_LIPOPROTEIN"/>
    <property type="match status" value="1"/>
</dbReference>
<dbReference type="InterPro" id="IPR011990">
    <property type="entry name" value="TPR-like_helical_dom_sf"/>
</dbReference>